<name>I0HAX0_ACTM4</name>
<dbReference type="eggNOG" id="COG2304">
    <property type="taxonomic scope" value="Bacteria"/>
</dbReference>
<dbReference type="InterPro" id="IPR036465">
    <property type="entry name" value="vWFA_dom_sf"/>
</dbReference>
<dbReference type="Proteomes" id="UP000007882">
    <property type="component" value="Chromosome"/>
</dbReference>
<dbReference type="InterPro" id="IPR002035">
    <property type="entry name" value="VWF_A"/>
</dbReference>
<dbReference type="EMBL" id="AP012319">
    <property type="protein sequence ID" value="BAL90157.1"/>
    <property type="molecule type" value="Genomic_DNA"/>
</dbReference>
<protein>
    <recommendedName>
        <fullName evidence="6">Ca-activated chloride channel family protein</fullName>
    </recommendedName>
</protein>
<reference evidence="4 5" key="1">
    <citation type="submission" date="2012-02" db="EMBL/GenBank/DDBJ databases">
        <title>Complete genome sequence of Actinoplanes missouriensis 431 (= NBRC 102363).</title>
        <authorList>
            <person name="Ohnishi Y."/>
            <person name="Ishikawa J."/>
            <person name="Sekine M."/>
            <person name="Hosoyama A."/>
            <person name="Harada T."/>
            <person name="Narita H."/>
            <person name="Hata T."/>
            <person name="Konno Y."/>
            <person name="Tutikane K."/>
            <person name="Fujita N."/>
            <person name="Horinouchi S."/>
            <person name="Hayakawa M."/>
        </authorList>
    </citation>
    <scope>NUCLEOTIDE SEQUENCE [LARGE SCALE GENOMIC DNA]</scope>
    <source>
        <strain evidence="5">ATCC 14538 / DSM 43046 / CBS 188.64 / JCM 3121 / NBRC 102363 / NCIMB 12654 / NRRL B-3342 / UNCC 431</strain>
    </source>
</reference>
<feature type="region of interest" description="Disordered" evidence="1">
    <location>
        <begin position="825"/>
        <end position="873"/>
    </location>
</feature>
<dbReference type="PROSITE" id="PS50234">
    <property type="entry name" value="VWFA"/>
    <property type="match status" value="1"/>
</dbReference>
<feature type="compositionally biased region" description="Gly residues" evidence="1">
    <location>
        <begin position="837"/>
        <end position="852"/>
    </location>
</feature>
<dbReference type="OrthoDB" id="186919at2"/>
<organism evidence="4 5">
    <name type="scientific">Actinoplanes missouriensis (strain ATCC 14538 / DSM 43046 / CBS 188.64 / JCM 3121 / NBRC 102363 / NCIMB 12654 / NRRL B-3342 / UNCC 431)</name>
    <dbReference type="NCBI Taxonomy" id="512565"/>
    <lineage>
        <taxon>Bacteria</taxon>
        <taxon>Bacillati</taxon>
        <taxon>Actinomycetota</taxon>
        <taxon>Actinomycetes</taxon>
        <taxon>Micromonosporales</taxon>
        <taxon>Micromonosporaceae</taxon>
        <taxon>Actinoplanes</taxon>
    </lineage>
</organism>
<dbReference type="Pfam" id="PF00092">
    <property type="entry name" value="VWA"/>
    <property type="match status" value="1"/>
</dbReference>
<dbReference type="Pfam" id="PF08487">
    <property type="entry name" value="VIT"/>
    <property type="match status" value="1"/>
</dbReference>
<gene>
    <name evidence="4" type="ordered locus">AMIS_49370</name>
</gene>
<evidence type="ECO:0000259" key="3">
    <source>
        <dbReference type="PROSITE" id="PS51468"/>
    </source>
</evidence>
<feature type="compositionally biased region" description="Pro residues" evidence="1">
    <location>
        <begin position="646"/>
        <end position="668"/>
    </location>
</feature>
<evidence type="ECO:0000259" key="2">
    <source>
        <dbReference type="PROSITE" id="PS50234"/>
    </source>
</evidence>
<sequence>MIISVDPMGPAELDRLREQPGAGLGTLRTDRGNLPLDVLDVRASISGLIVRTELTTEFVNTHDTALEATYVFPLPDRAAVTGMTMTAADRTVVAQLRERAEAREAYDQAIAAGQRASIAEEERPDVFTMRAGNIMPGERVTVRLRLVGPLPYEDGAATFRFPLVVAPRYVPGTPLPDSYAGDGQLPDTDAVPDASRISPPVLLPGFPNPLRLSIGVDIDPAGLQLGDVRSSLHTVLDDEGTLRIAPGERADRDFVLRLAYAPGGESAVAVPDEEGAEGTYQLVVLPPEAATAPRPKDVVLLLDRSGSMGGWKMVAARRAAARVVDTLTGADRFTVLTFDHHVERPAGLDHGLCEASDRNRFRAVEHLARADARGGTELLTPLISGLTMLAGSSGRDRVLVLITDGQVGNEDQILQEIRPLIGTTRVHTVGIDRAVNAGFLGRLAAIGAGRAELVESEDRLDEAMEHIHRRIGAPVVTGLGVTGDGITLLDDSRSPARLPGLYPGVPLVITGRYRGEPAGRLTVTGRTRDDQDFRTGVAVQRRSEPAVTSLWARARVRDLEDAYAAGDHHREQEIVSTSLRFGVLCRFTAYVAVDQRVVNEGGQGKRVTQPVEYPSGWEPPVASPPTHGFGVAGVSPFVAADAGPPLSAPPVPPAGPAPFAPPPSPAPAGPGYRPLRAQGAVHGAPPQRAGAQGGGGGHGSGGHGGGAQGGGVLGVPAGPAPRGFLTPAAARARRTGVSPTADAEMSIAELRDLVAVEAGRLREAATLPVADRRDLLDDLASRLDVLLASVADSAADMLRTLVGLLRGSAPLDEKWATAARVLSEFGSPGTGSAPSSGTGGTQGSDSADGGGSASETGAGSSTSSKKSKPFWKR</sequence>
<dbReference type="SUPFAM" id="SSF53300">
    <property type="entry name" value="vWA-like"/>
    <property type="match status" value="1"/>
</dbReference>
<dbReference type="PROSITE" id="PS51468">
    <property type="entry name" value="VIT"/>
    <property type="match status" value="1"/>
</dbReference>
<dbReference type="SMART" id="SM00609">
    <property type="entry name" value="VIT"/>
    <property type="match status" value="1"/>
</dbReference>
<feature type="compositionally biased region" description="Low complexity" evidence="1">
    <location>
        <begin position="853"/>
        <end position="864"/>
    </location>
</feature>
<keyword evidence="5" id="KW-1185">Reference proteome</keyword>
<dbReference type="STRING" id="512565.AMIS_49370"/>
<evidence type="ECO:0000313" key="5">
    <source>
        <dbReference type="Proteomes" id="UP000007882"/>
    </source>
</evidence>
<dbReference type="AlphaFoldDB" id="I0HAX0"/>
<dbReference type="RefSeq" id="WP_014445046.1">
    <property type="nucleotide sequence ID" value="NC_017093.1"/>
</dbReference>
<dbReference type="PANTHER" id="PTHR45737:SF6">
    <property type="entry name" value="VON WILLEBRAND FACTOR A DOMAIN-CONTAINING PROTEIN 5A"/>
    <property type="match status" value="1"/>
</dbReference>
<dbReference type="PATRIC" id="fig|512565.3.peg.4929"/>
<feature type="compositionally biased region" description="Gly residues" evidence="1">
    <location>
        <begin position="691"/>
        <end position="713"/>
    </location>
</feature>
<feature type="domain" description="VWFA" evidence="2">
    <location>
        <begin position="297"/>
        <end position="467"/>
    </location>
</feature>
<proteinExistence type="predicted"/>
<dbReference type="InterPro" id="IPR013694">
    <property type="entry name" value="VIT"/>
</dbReference>
<feature type="compositionally biased region" description="Low complexity" evidence="1">
    <location>
        <begin position="826"/>
        <end position="836"/>
    </location>
</feature>
<dbReference type="KEGG" id="ams:AMIS_49370"/>
<feature type="domain" description="VIT" evidence="3">
    <location>
        <begin position="20"/>
        <end position="148"/>
    </location>
</feature>
<accession>I0HAX0</accession>
<evidence type="ECO:0000256" key="1">
    <source>
        <dbReference type="SAM" id="MobiDB-lite"/>
    </source>
</evidence>
<dbReference type="SMART" id="SM00327">
    <property type="entry name" value="VWA"/>
    <property type="match status" value="1"/>
</dbReference>
<dbReference type="Gene3D" id="3.40.50.410">
    <property type="entry name" value="von Willebrand factor, type A domain"/>
    <property type="match status" value="1"/>
</dbReference>
<dbReference type="HOGENOM" id="CLU_011139_0_0_11"/>
<dbReference type="PANTHER" id="PTHR45737">
    <property type="entry name" value="VON WILLEBRAND FACTOR A DOMAIN-CONTAINING PROTEIN 5A"/>
    <property type="match status" value="1"/>
</dbReference>
<evidence type="ECO:0000313" key="4">
    <source>
        <dbReference type="EMBL" id="BAL90157.1"/>
    </source>
</evidence>
<feature type="region of interest" description="Disordered" evidence="1">
    <location>
        <begin position="645"/>
        <end position="719"/>
    </location>
</feature>
<evidence type="ECO:0008006" key="6">
    <source>
        <dbReference type="Google" id="ProtNLM"/>
    </source>
</evidence>